<name>A0A0F9DH26_9ZZZZ</name>
<sequence>VNTAPQSDDGHPIITSKHVEGVVEKIKPKDAKRPSRPPPTQDEIDVRAANKSLEDIFDIPYSGNAFIDRYGIEALTDKAKLGLNWCREMHSAVLGKEPISIPLIDGSFWHPPTEFIDEMVKALPTVDIEKQLRFIQGWNHANPTKRKTRRGIKKHVFFMLTPRTSQFGNGEDNTDPNAGRHQAL</sequence>
<feature type="region of interest" description="Disordered" evidence="1">
    <location>
        <begin position="164"/>
        <end position="184"/>
    </location>
</feature>
<organism evidence="2">
    <name type="scientific">marine sediment metagenome</name>
    <dbReference type="NCBI Taxonomy" id="412755"/>
    <lineage>
        <taxon>unclassified sequences</taxon>
        <taxon>metagenomes</taxon>
        <taxon>ecological metagenomes</taxon>
    </lineage>
</organism>
<protein>
    <submittedName>
        <fullName evidence="2">Uncharacterized protein</fullName>
    </submittedName>
</protein>
<evidence type="ECO:0000256" key="1">
    <source>
        <dbReference type="SAM" id="MobiDB-lite"/>
    </source>
</evidence>
<comment type="caution">
    <text evidence="2">The sequence shown here is derived from an EMBL/GenBank/DDBJ whole genome shotgun (WGS) entry which is preliminary data.</text>
</comment>
<evidence type="ECO:0000313" key="2">
    <source>
        <dbReference type="EMBL" id="KKL17056.1"/>
    </source>
</evidence>
<reference evidence="2" key="1">
    <citation type="journal article" date="2015" name="Nature">
        <title>Complex archaea that bridge the gap between prokaryotes and eukaryotes.</title>
        <authorList>
            <person name="Spang A."/>
            <person name="Saw J.H."/>
            <person name="Jorgensen S.L."/>
            <person name="Zaremba-Niedzwiedzka K."/>
            <person name="Martijn J."/>
            <person name="Lind A.E."/>
            <person name="van Eijk R."/>
            <person name="Schleper C."/>
            <person name="Guy L."/>
            <person name="Ettema T.J."/>
        </authorList>
    </citation>
    <scope>NUCLEOTIDE SEQUENCE</scope>
</reference>
<dbReference type="EMBL" id="LAZR01039417">
    <property type="protein sequence ID" value="KKL17056.1"/>
    <property type="molecule type" value="Genomic_DNA"/>
</dbReference>
<proteinExistence type="predicted"/>
<accession>A0A0F9DH26</accession>
<gene>
    <name evidence="2" type="ORF">LCGC14_2489370</name>
</gene>
<dbReference type="AlphaFoldDB" id="A0A0F9DH26"/>
<feature type="non-terminal residue" evidence="2">
    <location>
        <position position="1"/>
    </location>
</feature>